<dbReference type="RefSeq" id="WP_188719528.1">
    <property type="nucleotide sequence ID" value="NZ_BMIF01000001.1"/>
</dbReference>
<dbReference type="SUPFAM" id="SSF53474">
    <property type="entry name" value="alpha/beta-Hydrolases"/>
    <property type="match status" value="1"/>
</dbReference>
<reference evidence="2" key="2">
    <citation type="submission" date="2020-09" db="EMBL/GenBank/DDBJ databases">
        <authorList>
            <person name="Sun Q."/>
            <person name="Zhou Y."/>
        </authorList>
    </citation>
    <scope>NUCLEOTIDE SEQUENCE</scope>
    <source>
        <strain evidence="2">CGMCC 1.15320</strain>
    </source>
</reference>
<keyword evidence="1" id="KW-0732">Signal</keyword>
<dbReference type="EMBL" id="BMIF01000001">
    <property type="protein sequence ID" value="GGA55912.1"/>
    <property type="molecule type" value="Genomic_DNA"/>
</dbReference>
<proteinExistence type="predicted"/>
<organism evidence="2 3">
    <name type="scientific">Nitratireductor aestuarii</name>
    <dbReference type="NCBI Taxonomy" id="1735103"/>
    <lineage>
        <taxon>Bacteria</taxon>
        <taxon>Pseudomonadati</taxon>
        <taxon>Pseudomonadota</taxon>
        <taxon>Alphaproteobacteria</taxon>
        <taxon>Hyphomicrobiales</taxon>
        <taxon>Phyllobacteriaceae</taxon>
        <taxon>Nitratireductor</taxon>
    </lineage>
</organism>
<protein>
    <submittedName>
        <fullName evidence="2">Phospholipase</fullName>
    </submittedName>
</protein>
<feature type="chain" id="PRO_5037572288" evidence="1">
    <location>
        <begin position="21"/>
        <end position="289"/>
    </location>
</feature>
<reference evidence="2" key="1">
    <citation type="journal article" date="2014" name="Int. J. Syst. Evol. Microbiol.">
        <title>Complete genome sequence of Corynebacterium casei LMG S-19264T (=DSM 44701T), isolated from a smear-ripened cheese.</title>
        <authorList>
            <consortium name="US DOE Joint Genome Institute (JGI-PGF)"/>
            <person name="Walter F."/>
            <person name="Albersmeier A."/>
            <person name="Kalinowski J."/>
            <person name="Ruckert C."/>
        </authorList>
    </citation>
    <scope>NUCLEOTIDE SEQUENCE</scope>
    <source>
        <strain evidence="2">CGMCC 1.15320</strain>
    </source>
</reference>
<evidence type="ECO:0000313" key="3">
    <source>
        <dbReference type="Proteomes" id="UP000636264"/>
    </source>
</evidence>
<dbReference type="Gene3D" id="3.40.50.1820">
    <property type="entry name" value="alpha/beta hydrolase"/>
    <property type="match status" value="1"/>
</dbReference>
<accession>A0A916W0A5</accession>
<keyword evidence="3" id="KW-1185">Reference proteome</keyword>
<sequence>MRAVALAVIASVLIAAPAAALELAPFKDKLFAYPGILAVADNGAHVTVDYRELRDINERDEVPERRVQRSYVDLAPRRVQREAAIETPLGKLNYVAVGREKGARVITIYLHGKGGNRQQGVNDYTFGGNFNRIKNLMVRNDGLYLSPDVVDFEARGRAQISALISHYRSASPGAAVILACGSMGGALCWQLAGQPDVTAGLAGMLFLGSMWNNDFRKVEAIRRRVPIVLAHGSRDKVFPVEAQEDFYRKVRKAMPGYPLRFVRFETGSHGTPIRMIDWRDSINWLLSSR</sequence>
<gene>
    <name evidence="2" type="ORF">GCM10011385_06940</name>
</gene>
<evidence type="ECO:0000313" key="2">
    <source>
        <dbReference type="EMBL" id="GGA55912.1"/>
    </source>
</evidence>
<dbReference type="AlphaFoldDB" id="A0A916W0A5"/>
<evidence type="ECO:0000256" key="1">
    <source>
        <dbReference type="SAM" id="SignalP"/>
    </source>
</evidence>
<dbReference type="InterPro" id="IPR029058">
    <property type="entry name" value="AB_hydrolase_fold"/>
</dbReference>
<name>A0A916W0A5_9HYPH</name>
<dbReference type="Proteomes" id="UP000636264">
    <property type="component" value="Unassembled WGS sequence"/>
</dbReference>
<feature type="signal peptide" evidence="1">
    <location>
        <begin position="1"/>
        <end position="20"/>
    </location>
</feature>
<comment type="caution">
    <text evidence="2">The sequence shown here is derived from an EMBL/GenBank/DDBJ whole genome shotgun (WGS) entry which is preliminary data.</text>
</comment>